<dbReference type="AlphaFoldDB" id="A0A4Y1ZNG0"/>
<protein>
    <submittedName>
        <fullName evidence="1">Uncharacterized protein</fullName>
    </submittedName>
</protein>
<name>A0A4Y1ZNG0_ARAVE</name>
<gene>
    <name evidence="1" type="ORF">AVEN_16217_1</name>
</gene>
<reference evidence="1 2" key="1">
    <citation type="journal article" date="2019" name="Sci. Rep.">
        <title>Orb-weaving spider Araneus ventricosus genome elucidates the spidroin gene catalogue.</title>
        <authorList>
            <person name="Kono N."/>
            <person name="Nakamura H."/>
            <person name="Ohtoshi R."/>
            <person name="Moran D.A.P."/>
            <person name="Shinohara A."/>
            <person name="Yoshida Y."/>
            <person name="Fujiwara M."/>
            <person name="Mori M."/>
            <person name="Tomita M."/>
            <person name="Arakawa K."/>
        </authorList>
    </citation>
    <scope>NUCLEOTIDE SEQUENCE [LARGE SCALE GENOMIC DNA]</scope>
</reference>
<accession>A0A4Y1ZNG0</accession>
<proteinExistence type="predicted"/>
<evidence type="ECO:0000313" key="1">
    <source>
        <dbReference type="EMBL" id="GBL57632.1"/>
    </source>
</evidence>
<dbReference type="EMBL" id="BGPR01151182">
    <property type="protein sequence ID" value="GBL57632.1"/>
    <property type="molecule type" value="Genomic_DNA"/>
</dbReference>
<dbReference type="Proteomes" id="UP000499080">
    <property type="component" value="Unassembled WGS sequence"/>
</dbReference>
<keyword evidence="2" id="KW-1185">Reference proteome</keyword>
<sequence>MAAYYLIFDDKITDGPIGPTGIGFKLTDDGNYDMEKKKLKNVDEPVDIGDVSTKSYVDLIKNGLKSDIVELQKRSLIHSEHGDFDAKGKIIGNVKDPLNSLNVVNKQFFERNALTLSQTNTIPSEEFYDLKGIPLKNLSNPQDKNDAVPKQYIDKKTKINDKKLDNQLMKNLDGLYVECKDFWATIKEDFQIFEHHVLKKVNFNLRSSELLDKNLKLSVDMYMKITIYLQLNTDSITQNTPFVIELKHNEKILLLGDMMNKNHIFCFVEGKQNDVISLKIALSGRGNKLKPFMHIEKLDFFP</sequence>
<organism evidence="1 2">
    <name type="scientific">Araneus ventricosus</name>
    <name type="common">Orbweaver spider</name>
    <name type="synonym">Epeira ventricosa</name>
    <dbReference type="NCBI Taxonomy" id="182803"/>
    <lineage>
        <taxon>Eukaryota</taxon>
        <taxon>Metazoa</taxon>
        <taxon>Ecdysozoa</taxon>
        <taxon>Arthropoda</taxon>
        <taxon>Chelicerata</taxon>
        <taxon>Arachnida</taxon>
        <taxon>Araneae</taxon>
        <taxon>Araneomorphae</taxon>
        <taxon>Entelegynae</taxon>
        <taxon>Araneoidea</taxon>
        <taxon>Araneidae</taxon>
        <taxon>Araneus</taxon>
    </lineage>
</organism>
<comment type="caution">
    <text evidence="1">The sequence shown here is derived from an EMBL/GenBank/DDBJ whole genome shotgun (WGS) entry which is preliminary data.</text>
</comment>
<evidence type="ECO:0000313" key="2">
    <source>
        <dbReference type="Proteomes" id="UP000499080"/>
    </source>
</evidence>